<sequence length="36" mass="4367">MSFFLYSTNFITTHKEQIHIHNIKIPFLYATSCKYE</sequence>
<name>A0A8S5L6M4_9CAUD</name>
<reference evidence="1" key="1">
    <citation type="journal article" date="2021" name="Proc. Natl. Acad. Sci. U.S.A.">
        <title>A Catalog of Tens of Thousands of Viruses from Human Metagenomes Reveals Hidden Associations with Chronic Diseases.</title>
        <authorList>
            <person name="Tisza M.J."/>
            <person name="Buck C.B."/>
        </authorList>
    </citation>
    <scope>NUCLEOTIDE SEQUENCE</scope>
    <source>
        <strain evidence="1">CtA4D8</strain>
    </source>
</reference>
<evidence type="ECO:0000313" key="1">
    <source>
        <dbReference type="EMBL" id="DAD65440.1"/>
    </source>
</evidence>
<proteinExistence type="predicted"/>
<protein>
    <submittedName>
        <fullName evidence="1">Uncharacterized protein</fullName>
    </submittedName>
</protein>
<accession>A0A8S5L6M4</accession>
<dbReference type="EMBL" id="BK014643">
    <property type="protein sequence ID" value="DAD65440.1"/>
    <property type="molecule type" value="Genomic_DNA"/>
</dbReference>
<organism evidence="1">
    <name type="scientific">Myoviridae sp. ctA4D8</name>
    <dbReference type="NCBI Taxonomy" id="2823535"/>
    <lineage>
        <taxon>Viruses</taxon>
        <taxon>Duplodnaviria</taxon>
        <taxon>Heunggongvirae</taxon>
        <taxon>Uroviricota</taxon>
        <taxon>Caudoviricetes</taxon>
    </lineage>
</organism>